<evidence type="ECO:0000313" key="2">
    <source>
        <dbReference type="EMBL" id="NYF53287.1"/>
    </source>
</evidence>
<feature type="transmembrane region" description="Helical" evidence="1">
    <location>
        <begin position="61"/>
        <end position="87"/>
    </location>
</feature>
<protein>
    <recommendedName>
        <fullName evidence="4">DUF4386 domain-containing protein</fullName>
    </recommendedName>
</protein>
<feature type="transmembrane region" description="Helical" evidence="1">
    <location>
        <begin position="206"/>
        <end position="225"/>
    </location>
</feature>
<name>A0A7Y9NQ18_9BACT</name>
<evidence type="ECO:0000313" key="3">
    <source>
        <dbReference type="Proteomes" id="UP000534186"/>
    </source>
</evidence>
<sequence length="237" mass="26191">MKPVSAAKSYDGVTLRQAAVVAGFAYLLNPVSYAEFSIYPKLVAANNAAQTMQNISAHPGLFAVAILCYIISFIGDVIIAWALYVLLAPVNRALSLLTAWCQLVYAAGALCSVFSLLNVYHLLVTPYYLTLFGSGPLQAQVWFQLHSFHYEWSVSLIIFGLHLVLLGYLVYRSGYIPWILGIALFIAGLGWMIAGLGPYVLPNANLDFTFITAFGEVLFTLWLWIRGWKVREPTVVS</sequence>
<dbReference type="EMBL" id="JACCCV010000002">
    <property type="protein sequence ID" value="NYF53287.1"/>
    <property type="molecule type" value="Genomic_DNA"/>
</dbReference>
<feature type="transmembrane region" description="Helical" evidence="1">
    <location>
        <begin position="152"/>
        <end position="171"/>
    </location>
</feature>
<keyword evidence="1" id="KW-0812">Transmembrane</keyword>
<feature type="transmembrane region" description="Helical" evidence="1">
    <location>
        <begin position="99"/>
        <end position="123"/>
    </location>
</feature>
<keyword evidence="1" id="KW-0472">Membrane</keyword>
<dbReference type="Pfam" id="PF14329">
    <property type="entry name" value="DUF4386"/>
    <property type="match status" value="1"/>
</dbReference>
<dbReference type="AlphaFoldDB" id="A0A7Y9NQ18"/>
<dbReference type="InterPro" id="IPR025495">
    <property type="entry name" value="DUF4386"/>
</dbReference>
<proteinExistence type="predicted"/>
<reference evidence="2 3" key="1">
    <citation type="submission" date="2020-07" db="EMBL/GenBank/DDBJ databases">
        <title>Genomic Encyclopedia of Type Strains, Phase IV (KMG-V): Genome sequencing to study the core and pangenomes of soil and plant-associated prokaryotes.</title>
        <authorList>
            <person name="Whitman W."/>
        </authorList>
    </citation>
    <scope>NUCLEOTIDE SEQUENCE [LARGE SCALE GENOMIC DNA]</scope>
    <source>
        <strain evidence="2 3">M8UP30</strain>
    </source>
</reference>
<feature type="transmembrane region" description="Helical" evidence="1">
    <location>
        <begin position="178"/>
        <end position="200"/>
    </location>
</feature>
<dbReference type="Proteomes" id="UP000534186">
    <property type="component" value="Unassembled WGS sequence"/>
</dbReference>
<evidence type="ECO:0008006" key="4">
    <source>
        <dbReference type="Google" id="ProtNLM"/>
    </source>
</evidence>
<evidence type="ECO:0000256" key="1">
    <source>
        <dbReference type="SAM" id="Phobius"/>
    </source>
</evidence>
<organism evidence="2 3">
    <name type="scientific">Tunturiibacter lichenicola</name>
    <dbReference type="NCBI Taxonomy" id="2051959"/>
    <lineage>
        <taxon>Bacteria</taxon>
        <taxon>Pseudomonadati</taxon>
        <taxon>Acidobacteriota</taxon>
        <taxon>Terriglobia</taxon>
        <taxon>Terriglobales</taxon>
        <taxon>Acidobacteriaceae</taxon>
        <taxon>Tunturiibacter</taxon>
    </lineage>
</organism>
<accession>A0A7Y9NQ18</accession>
<gene>
    <name evidence="2" type="ORF">HDF12_003686</name>
</gene>
<keyword evidence="1" id="KW-1133">Transmembrane helix</keyword>
<comment type="caution">
    <text evidence="2">The sequence shown here is derived from an EMBL/GenBank/DDBJ whole genome shotgun (WGS) entry which is preliminary data.</text>
</comment>